<organism evidence="7 8">
    <name type="scientific">Quercus lobata</name>
    <name type="common">Valley oak</name>
    <dbReference type="NCBI Taxonomy" id="97700"/>
    <lineage>
        <taxon>Eukaryota</taxon>
        <taxon>Viridiplantae</taxon>
        <taxon>Streptophyta</taxon>
        <taxon>Embryophyta</taxon>
        <taxon>Tracheophyta</taxon>
        <taxon>Spermatophyta</taxon>
        <taxon>Magnoliopsida</taxon>
        <taxon>eudicotyledons</taxon>
        <taxon>Gunneridae</taxon>
        <taxon>Pentapetalae</taxon>
        <taxon>rosids</taxon>
        <taxon>fabids</taxon>
        <taxon>Fagales</taxon>
        <taxon>Fagaceae</taxon>
        <taxon>Quercus</taxon>
    </lineage>
</organism>
<dbReference type="FunCoup" id="A0A7N2R8A1">
    <property type="interactions" value="118"/>
</dbReference>
<dbReference type="InterPro" id="IPR002213">
    <property type="entry name" value="UDP_glucos_trans"/>
</dbReference>
<dbReference type="FunFam" id="3.40.50.2000:FF:000047">
    <property type="entry name" value="Glycosyltransferase"/>
    <property type="match status" value="1"/>
</dbReference>
<evidence type="ECO:0000256" key="1">
    <source>
        <dbReference type="ARBA" id="ARBA00009995"/>
    </source>
</evidence>
<dbReference type="PANTHER" id="PTHR48047">
    <property type="entry name" value="GLYCOSYLTRANSFERASE"/>
    <property type="match status" value="1"/>
</dbReference>
<dbReference type="CDD" id="cd03784">
    <property type="entry name" value="GT1_Gtf-like"/>
    <property type="match status" value="1"/>
</dbReference>
<dbReference type="InParanoid" id="A0A7N2R8A1"/>
<keyword evidence="8" id="KW-1185">Reference proteome</keyword>
<sequence>MASQTSQPHFVLIPLMAQGHMIPMIDMARLFAERGVIVSLVTTPSNASRFDTIVHRAKKSGLPLRLVQVEFSCQEVGLPIGYENLDILPSPDLLRKFYKALSLLQEPLEKHLEKQNPPPTCIISDKSLFWTSKTAQKFNIPRLVFHGMGCFSLLSSHNIKHYSAHQSVTSDSEPFVIPGLPQRIEITRAQLPGTFVTLPDIDDFRDKIQEAELTAYGVVVNSFDELENERIELYRKAINKKVWCVGPVSLCNKENLDKFERGNKAPIDAHQCLEWLNSMKPRSVIYACLGSLCRLVPSQLIELGLGLEASNQPFIWVIKTGPELEEWLLKENFEERIEGRGLLIRGWAPQVFILSHPAMGGFLTHCGWNSIIESMCSGLPMITWPLFAEQFFNEKLVVEILRIGIRVGVDIPVRWGDEERVGVLVKKDEVEKAIVMLMDEGEEGEKRRKKARELGDMARRAMEKGGSSQLNLSVLIEDIGRQSTQD</sequence>
<dbReference type="InterPro" id="IPR035595">
    <property type="entry name" value="UDP_glycos_trans_CS"/>
</dbReference>
<reference evidence="7 8" key="1">
    <citation type="journal article" date="2016" name="G3 (Bethesda)">
        <title>First Draft Assembly and Annotation of the Genome of a California Endemic Oak Quercus lobata Nee (Fagaceae).</title>
        <authorList>
            <person name="Sork V.L."/>
            <person name="Fitz-Gibbon S.T."/>
            <person name="Puiu D."/>
            <person name="Crepeau M."/>
            <person name="Gugger P.F."/>
            <person name="Sherman R."/>
            <person name="Stevens K."/>
            <person name="Langley C.H."/>
            <person name="Pellegrini M."/>
            <person name="Salzberg S.L."/>
        </authorList>
    </citation>
    <scope>NUCLEOTIDE SEQUENCE [LARGE SCALE GENOMIC DNA]</scope>
    <source>
        <strain evidence="7 8">cv. SW786</strain>
    </source>
</reference>
<proteinExistence type="inferred from homology"/>
<dbReference type="EnsemblPlants" id="QL07p041614:mrna">
    <property type="protein sequence ID" value="QL07p041614:mrna:CDS:1"/>
    <property type="gene ID" value="QL07p041614"/>
</dbReference>
<dbReference type="Proteomes" id="UP000594261">
    <property type="component" value="Chromosome 7"/>
</dbReference>
<dbReference type="FunFam" id="3.40.50.2000:FF:000071">
    <property type="entry name" value="Glycosyltransferase"/>
    <property type="match status" value="1"/>
</dbReference>
<reference evidence="7" key="2">
    <citation type="submission" date="2021-01" db="UniProtKB">
        <authorList>
            <consortium name="EnsemblPlants"/>
        </authorList>
    </citation>
    <scope>IDENTIFICATION</scope>
</reference>
<evidence type="ECO:0000313" key="7">
    <source>
        <dbReference type="EnsemblPlants" id="QL07p041614:mrna:CDS:1"/>
    </source>
</evidence>
<dbReference type="GO" id="GO:0035251">
    <property type="term" value="F:UDP-glucosyltransferase activity"/>
    <property type="evidence" value="ECO:0007669"/>
    <property type="project" value="TreeGrafter"/>
</dbReference>
<dbReference type="OMA" id="WTSKTAQ"/>
<keyword evidence="3 4" id="KW-0808">Transferase</keyword>
<dbReference type="EC" id="2.4.1.-" evidence="5"/>
<gene>
    <name evidence="7" type="primary">LOC115951745</name>
</gene>
<dbReference type="PROSITE" id="PS00375">
    <property type="entry name" value="UDPGT"/>
    <property type="match status" value="1"/>
</dbReference>
<dbReference type="Pfam" id="PF26168">
    <property type="entry name" value="Glyco_transf_N"/>
    <property type="match status" value="1"/>
</dbReference>
<keyword evidence="2 4" id="KW-0328">Glycosyltransferase</keyword>
<dbReference type="PANTHER" id="PTHR48047:SF143">
    <property type="entry name" value="UDP-GLYCOSYLTRANSFERASE 73D1"/>
    <property type="match status" value="1"/>
</dbReference>
<dbReference type="InterPro" id="IPR058980">
    <property type="entry name" value="Glyco_transf_N"/>
</dbReference>
<protein>
    <recommendedName>
        <fullName evidence="5">Glycosyltransferase</fullName>
        <ecNumber evidence="5">2.4.1.-</ecNumber>
    </recommendedName>
</protein>
<accession>A0A7N2R8A1</accession>
<dbReference type="RefSeq" id="XP_030924756.1">
    <property type="nucleotide sequence ID" value="XM_031068896.1"/>
</dbReference>
<name>A0A7N2R8A1_QUELO</name>
<evidence type="ECO:0000256" key="2">
    <source>
        <dbReference type="ARBA" id="ARBA00022676"/>
    </source>
</evidence>
<feature type="domain" description="Glycosyltransferase N-terminal" evidence="6">
    <location>
        <begin position="11"/>
        <end position="248"/>
    </location>
</feature>
<dbReference type="Gene3D" id="3.40.50.2000">
    <property type="entry name" value="Glycogen Phosphorylase B"/>
    <property type="match status" value="2"/>
</dbReference>
<dbReference type="EMBL" id="LRBV02000007">
    <property type="status" value="NOT_ANNOTATED_CDS"/>
    <property type="molecule type" value="Genomic_DNA"/>
</dbReference>
<evidence type="ECO:0000256" key="3">
    <source>
        <dbReference type="ARBA" id="ARBA00022679"/>
    </source>
</evidence>
<evidence type="ECO:0000256" key="4">
    <source>
        <dbReference type="RuleBase" id="RU003718"/>
    </source>
</evidence>
<comment type="similarity">
    <text evidence="1 4">Belongs to the UDP-glycosyltransferase family.</text>
</comment>
<dbReference type="KEGG" id="qlo:115951745"/>
<evidence type="ECO:0000313" key="8">
    <source>
        <dbReference type="Proteomes" id="UP000594261"/>
    </source>
</evidence>
<dbReference type="SUPFAM" id="SSF53756">
    <property type="entry name" value="UDP-Glycosyltransferase/glycogen phosphorylase"/>
    <property type="match status" value="1"/>
</dbReference>
<dbReference type="Gramene" id="QL07p041614:mrna">
    <property type="protein sequence ID" value="QL07p041614:mrna:CDS:1"/>
    <property type="gene ID" value="QL07p041614"/>
</dbReference>
<evidence type="ECO:0000259" key="6">
    <source>
        <dbReference type="Pfam" id="PF26168"/>
    </source>
</evidence>
<dbReference type="AlphaFoldDB" id="A0A7N2R8A1"/>
<dbReference type="Pfam" id="PF00201">
    <property type="entry name" value="UDPGT"/>
    <property type="match status" value="1"/>
</dbReference>
<dbReference type="GeneID" id="115951745"/>
<dbReference type="OrthoDB" id="5835829at2759"/>
<evidence type="ECO:0000256" key="5">
    <source>
        <dbReference type="RuleBase" id="RU362057"/>
    </source>
</evidence>